<dbReference type="Gene3D" id="1.10.287.1490">
    <property type="match status" value="1"/>
</dbReference>
<dbReference type="InterPro" id="IPR036860">
    <property type="entry name" value="SH2_dom_sf"/>
</dbReference>
<dbReference type="AlphaFoldDB" id="A0A667YA22"/>
<evidence type="ECO:0000256" key="4">
    <source>
        <dbReference type="ARBA" id="ARBA00022999"/>
    </source>
</evidence>
<dbReference type="CDD" id="cd09930">
    <property type="entry name" value="SH2_cSH2_p85_like"/>
    <property type="match status" value="1"/>
</dbReference>
<reference evidence="9" key="1">
    <citation type="submission" date="2019-06" db="EMBL/GenBank/DDBJ databases">
        <authorList>
            <consortium name="Wellcome Sanger Institute Data Sharing"/>
        </authorList>
    </citation>
    <scope>NUCLEOTIDE SEQUENCE [LARGE SCALE GENOMIC DNA]</scope>
</reference>
<evidence type="ECO:0000313" key="9">
    <source>
        <dbReference type="Ensembl" id="ENSMMDP00005027000.1"/>
    </source>
</evidence>
<sequence length="630" mass="71439">MADKAFQLRAFDICSTDEAEDNKLQPGELLTVTASSLACLHLGDANEKHPDSLGWPVGSNECSSHMGDSPGTFDHSAGPVMMMMSPPGQSQQHAKVPATGTPEPPPAQGKIKSCVCSNFKLQWSTQRQSWSPASELLEPEMGQRDGEVLSHTLMAFLQDVASPVNPEAVFSALTTNVKERGTPPNSAASLSSTCSECKRSQDKKNITCSQNDSHPPKSDTTKAMAGCDSSASDPQLSDAEWYWGDISREEANEMMRDTPDGTFLVRDASSKLKGEYTLTLRKEGNNRLIRIFQRGGKYGFSEPLAFPSVVELIQYYHNESLAQYNSRLDTRLLYPLSRHQQLGVVIEDDIDAVGEQLKIYQDQYQEKSREYELLFKEFTQNSQELQSKRTAIEAFSETIRIFEEQCETQERYSKEYIDMFLTPDSNTEIDKIQNKSDELQSRVEEIHNSKRRLEEELTRQALANMEVDRKMNSLKPDLVQLKKIRDQYLLWLTQQGTRQSRINDWMGVRSEDEDPYTLADDAHQEERSWYVGGMRRKEAEELLRGRRDGTFLIRDSQTQRGSFACSVVVDGDVKHCVIYRTSTGYGFAEPYNLYSSLRELVLHYRHTSLIQHNQQLNVTLAWPALSQQPS</sequence>
<proteinExistence type="inferred from homology"/>
<dbReference type="PANTHER" id="PTHR10155">
    <property type="entry name" value="PHOSPHATIDYLINOSITOL 3-KINASE REGULATORY SUBUNIT"/>
    <property type="match status" value="1"/>
</dbReference>
<feature type="coiled-coil region" evidence="6">
    <location>
        <begin position="350"/>
        <end position="377"/>
    </location>
</feature>
<dbReference type="GO" id="GO:0005942">
    <property type="term" value="C:phosphatidylinositol 3-kinase complex"/>
    <property type="evidence" value="ECO:0007669"/>
    <property type="project" value="TreeGrafter"/>
</dbReference>
<name>A0A667YA22_9TELE</name>
<accession>A0A667YA22</accession>
<keyword evidence="3" id="KW-0677">Repeat</keyword>
<reference evidence="9" key="2">
    <citation type="submission" date="2025-08" db="UniProtKB">
        <authorList>
            <consortium name="Ensembl"/>
        </authorList>
    </citation>
    <scope>IDENTIFICATION</scope>
</reference>
<dbReference type="GO" id="GO:0046935">
    <property type="term" value="F:1-phosphatidylinositol-3-kinase regulator activity"/>
    <property type="evidence" value="ECO:0007669"/>
    <property type="project" value="TreeGrafter"/>
</dbReference>
<dbReference type="PANTHER" id="PTHR10155:SF1">
    <property type="entry name" value="PHOSPHATIDYLINOSITOL 3-KINASE REGULATORY SUBUNIT BETA"/>
    <property type="match status" value="1"/>
</dbReference>
<evidence type="ECO:0000256" key="6">
    <source>
        <dbReference type="SAM" id="Coils"/>
    </source>
</evidence>
<dbReference type="Ensembl" id="ENSMMDT00005027559.1">
    <property type="protein sequence ID" value="ENSMMDP00005027000.1"/>
    <property type="gene ID" value="ENSMMDG00005012807.1"/>
</dbReference>
<dbReference type="FunFam" id="3.30.505.10:FF:000006">
    <property type="entry name" value="Phosphatidylinositol 3-kinase regulatory subunit alpha"/>
    <property type="match status" value="1"/>
</dbReference>
<dbReference type="Pfam" id="PF00017">
    <property type="entry name" value="SH2"/>
    <property type="match status" value="2"/>
</dbReference>
<dbReference type="InterPro" id="IPR000980">
    <property type="entry name" value="SH2"/>
</dbReference>
<feature type="region of interest" description="Disordered" evidence="7">
    <location>
        <begin position="87"/>
        <end position="109"/>
    </location>
</feature>
<evidence type="ECO:0000313" key="10">
    <source>
        <dbReference type="Proteomes" id="UP000472263"/>
    </source>
</evidence>
<dbReference type="Gene3D" id="2.30.30.40">
    <property type="entry name" value="SH3 Domains"/>
    <property type="match status" value="1"/>
</dbReference>
<comment type="similarity">
    <text evidence="1">Belongs to the PI3K p85 subunit family.</text>
</comment>
<dbReference type="SUPFAM" id="SSF55550">
    <property type="entry name" value="SH2 domain"/>
    <property type="match status" value="2"/>
</dbReference>
<dbReference type="FunFam" id="3.30.505.10:FF:000014">
    <property type="entry name" value="Phosphatidylinositol 3-kinase regulatory subunit alpha"/>
    <property type="match status" value="1"/>
</dbReference>
<feature type="region of interest" description="Disordered" evidence="7">
    <location>
        <begin position="204"/>
        <end position="236"/>
    </location>
</feature>
<dbReference type="InParanoid" id="A0A667YA22"/>
<evidence type="ECO:0000256" key="2">
    <source>
        <dbReference type="ARBA" id="ARBA00022553"/>
    </source>
</evidence>
<reference evidence="9" key="3">
    <citation type="submission" date="2025-09" db="UniProtKB">
        <authorList>
            <consortium name="Ensembl"/>
        </authorList>
    </citation>
    <scope>IDENTIFICATION</scope>
</reference>
<feature type="domain" description="SH2" evidence="8">
    <location>
        <begin position="529"/>
        <end position="624"/>
    </location>
</feature>
<evidence type="ECO:0000259" key="8">
    <source>
        <dbReference type="PROSITE" id="PS50001"/>
    </source>
</evidence>
<evidence type="ECO:0000256" key="3">
    <source>
        <dbReference type="ARBA" id="ARBA00022737"/>
    </source>
</evidence>
<evidence type="ECO:0000256" key="1">
    <source>
        <dbReference type="ARBA" id="ARBA00009442"/>
    </source>
</evidence>
<dbReference type="InterPro" id="IPR035020">
    <property type="entry name" value="PI3kinase_P85_cSH2"/>
</dbReference>
<evidence type="ECO:0000256" key="5">
    <source>
        <dbReference type="PROSITE-ProRule" id="PRU00191"/>
    </source>
</evidence>
<keyword evidence="4 5" id="KW-0727">SH2 domain</keyword>
<protein>
    <submittedName>
        <fullName evidence="9">Phosphoinositide-3-kinase regulatory subunit 2</fullName>
    </submittedName>
</protein>
<keyword evidence="2" id="KW-0597">Phosphoprotein</keyword>
<dbReference type="PROSITE" id="PS50001">
    <property type="entry name" value="SH2"/>
    <property type="match status" value="2"/>
</dbReference>
<feature type="coiled-coil region" evidence="6">
    <location>
        <begin position="429"/>
        <end position="456"/>
    </location>
</feature>
<evidence type="ECO:0000256" key="7">
    <source>
        <dbReference type="SAM" id="MobiDB-lite"/>
    </source>
</evidence>
<gene>
    <name evidence="9" type="primary">PIK3R2</name>
</gene>
<keyword evidence="6" id="KW-0175">Coiled coil</keyword>
<keyword evidence="10" id="KW-1185">Reference proteome</keyword>
<dbReference type="PRINTS" id="PR00401">
    <property type="entry name" value="SH2DOMAIN"/>
</dbReference>
<organism evidence="9 10">
    <name type="scientific">Myripristis murdjan</name>
    <name type="common">pinecone soldierfish</name>
    <dbReference type="NCBI Taxonomy" id="586833"/>
    <lineage>
        <taxon>Eukaryota</taxon>
        <taxon>Metazoa</taxon>
        <taxon>Chordata</taxon>
        <taxon>Craniata</taxon>
        <taxon>Vertebrata</taxon>
        <taxon>Euteleostomi</taxon>
        <taxon>Actinopterygii</taxon>
        <taxon>Neopterygii</taxon>
        <taxon>Teleostei</taxon>
        <taxon>Neoteleostei</taxon>
        <taxon>Acanthomorphata</taxon>
        <taxon>Holocentriformes</taxon>
        <taxon>Holocentridae</taxon>
        <taxon>Myripristis</taxon>
    </lineage>
</organism>
<dbReference type="Gene3D" id="3.30.505.10">
    <property type="entry name" value="SH2 domain"/>
    <property type="match status" value="2"/>
</dbReference>
<dbReference type="GO" id="GO:0008286">
    <property type="term" value="P:insulin receptor signaling pathway"/>
    <property type="evidence" value="ECO:0007669"/>
    <property type="project" value="TreeGrafter"/>
</dbReference>
<feature type="domain" description="SH2" evidence="8">
    <location>
        <begin position="241"/>
        <end position="336"/>
    </location>
</feature>
<dbReference type="GeneTree" id="ENSGT00940000157050"/>
<dbReference type="Proteomes" id="UP000472263">
    <property type="component" value="Chromosome 4"/>
</dbReference>
<dbReference type="Pfam" id="PF16454">
    <property type="entry name" value="PI3K_P85_iSH2"/>
    <property type="match status" value="1"/>
</dbReference>
<dbReference type="CDD" id="cd09942">
    <property type="entry name" value="SH2_nSH2_p85_like"/>
    <property type="match status" value="1"/>
</dbReference>
<dbReference type="InterPro" id="IPR035022">
    <property type="entry name" value="PI3kinase_P85_nSH2"/>
</dbReference>
<dbReference type="PRINTS" id="PR00678">
    <property type="entry name" value="PI3KINASEP85"/>
</dbReference>
<dbReference type="InterPro" id="IPR032498">
    <property type="entry name" value="PI3K_P85_iSH2"/>
</dbReference>
<dbReference type="GO" id="GO:0046854">
    <property type="term" value="P:phosphatidylinositol phosphate biosynthetic process"/>
    <property type="evidence" value="ECO:0007669"/>
    <property type="project" value="TreeGrafter"/>
</dbReference>
<dbReference type="SMART" id="SM00252">
    <property type="entry name" value="SH2"/>
    <property type="match status" value="2"/>
</dbReference>